<evidence type="ECO:0000256" key="6">
    <source>
        <dbReference type="HAMAP-Rule" id="MF_01862"/>
    </source>
</evidence>
<dbReference type="PANTHER" id="PTHR47816:SF4">
    <property type="entry name" value="RIBOSOMAL RNA SMALL SUBUNIT METHYLTRANSFERASE C"/>
    <property type="match status" value="1"/>
</dbReference>
<dbReference type="InterPro" id="IPR029063">
    <property type="entry name" value="SAM-dependent_MTases_sf"/>
</dbReference>
<accession>A0A451DCS1</accession>
<dbReference type="Pfam" id="PF08468">
    <property type="entry name" value="MTS_N"/>
    <property type="match status" value="1"/>
</dbReference>
<dbReference type="PANTHER" id="PTHR47816">
    <property type="entry name" value="RIBOSOMAL RNA SMALL SUBUNIT METHYLTRANSFERASE C"/>
    <property type="match status" value="1"/>
</dbReference>
<feature type="domain" description="Methyltransferase small" evidence="7">
    <location>
        <begin position="167"/>
        <end position="334"/>
    </location>
</feature>
<keyword evidence="2 6" id="KW-0698">rRNA processing</keyword>
<dbReference type="EC" id="2.1.1.172" evidence="6"/>
<dbReference type="GO" id="GO:0052914">
    <property type="term" value="F:16S rRNA (guanine(1207)-N(2))-methyltransferase activity"/>
    <property type="evidence" value="ECO:0007669"/>
    <property type="project" value="UniProtKB-EC"/>
</dbReference>
<feature type="domain" description="Methyltransferase small N-terminal" evidence="8">
    <location>
        <begin position="8"/>
        <end position="162"/>
    </location>
</feature>
<dbReference type="RefSeq" id="WP_157989710.1">
    <property type="nucleotide sequence ID" value="NZ_LR217720.1"/>
</dbReference>
<dbReference type="AlphaFoldDB" id="A0A451DCS1"/>
<keyword evidence="3 6" id="KW-0489">Methyltransferase</keyword>
<dbReference type="HAMAP" id="MF_01862">
    <property type="entry name" value="16SrRNA_methyltr_C"/>
    <property type="match status" value="1"/>
</dbReference>
<evidence type="ECO:0000259" key="7">
    <source>
        <dbReference type="Pfam" id="PF05175"/>
    </source>
</evidence>
<evidence type="ECO:0000256" key="4">
    <source>
        <dbReference type="ARBA" id="ARBA00022679"/>
    </source>
</evidence>
<proteinExistence type="inferred from homology"/>
<dbReference type="InterPro" id="IPR002052">
    <property type="entry name" value="DNA_methylase_N6_adenine_CS"/>
</dbReference>
<keyword evidence="5 6" id="KW-0949">S-adenosyl-L-methionine</keyword>
<evidence type="ECO:0000256" key="2">
    <source>
        <dbReference type="ARBA" id="ARBA00022552"/>
    </source>
</evidence>
<gene>
    <name evidence="6 9" type="primary">rsmC</name>
    <name evidence="9" type="ORF">ERCILAFE3058_292</name>
</gene>
<comment type="subcellular location">
    <subcellularLocation>
        <location evidence="6">Cytoplasm</location>
    </subcellularLocation>
</comment>
<dbReference type="InterPro" id="IPR046977">
    <property type="entry name" value="RsmC/RlmG"/>
</dbReference>
<comment type="subunit">
    <text evidence="6">Monomer.</text>
</comment>
<protein>
    <recommendedName>
        <fullName evidence="6">Ribosomal RNA small subunit methyltransferase C</fullName>
        <ecNumber evidence="6">2.1.1.172</ecNumber>
    </recommendedName>
    <alternativeName>
        <fullName evidence="6">16S rRNA m2G1207 methyltransferase</fullName>
    </alternativeName>
    <alternativeName>
        <fullName evidence="6">rRNA (guanine-N(2)-)-methyltransferase RsmC</fullName>
    </alternativeName>
</protein>
<comment type="function">
    <text evidence="6">Specifically methylates the guanine in position 1207 of 16S rRNA in the 30S particle.</text>
</comment>
<evidence type="ECO:0000313" key="10">
    <source>
        <dbReference type="Proteomes" id="UP000294418"/>
    </source>
</evidence>
<dbReference type="InterPro" id="IPR013675">
    <property type="entry name" value="Mtase_sm_N"/>
</dbReference>
<evidence type="ECO:0000256" key="1">
    <source>
        <dbReference type="ARBA" id="ARBA00022490"/>
    </source>
</evidence>
<evidence type="ECO:0000256" key="5">
    <source>
        <dbReference type="ARBA" id="ARBA00022691"/>
    </source>
</evidence>
<organism evidence="9 10">
    <name type="scientific">Candidatus Erwinia haradaeae</name>
    <dbReference type="NCBI Taxonomy" id="1922217"/>
    <lineage>
        <taxon>Bacteria</taxon>
        <taxon>Pseudomonadati</taxon>
        <taxon>Pseudomonadota</taxon>
        <taxon>Gammaproteobacteria</taxon>
        <taxon>Enterobacterales</taxon>
        <taxon>Erwiniaceae</taxon>
        <taxon>Erwinia</taxon>
    </lineage>
</organism>
<dbReference type="Pfam" id="PF05175">
    <property type="entry name" value="MTS"/>
    <property type="match status" value="1"/>
</dbReference>
<comment type="similarity">
    <text evidence="6">Belongs to the methyltransferase superfamily. RsmC family.</text>
</comment>
<keyword evidence="1 6" id="KW-0963">Cytoplasm</keyword>
<dbReference type="EMBL" id="LR217720">
    <property type="protein sequence ID" value="VFP84209.1"/>
    <property type="molecule type" value="Genomic_DNA"/>
</dbReference>
<dbReference type="NCBIfam" id="NF007023">
    <property type="entry name" value="PRK09489.1"/>
    <property type="match status" value="1"/>
</dbReference>
<dbReference type="GO" id="GO:0005737">
    <property type="term" value="C:cytoplasm"/>
    <property type="evidence" value="ECO:0007669"/>
    <property type="project" value="UniProtKB-SubCell"/>
</dbReference>
<reference evidence="9 10" key="1">
    <citation type="submission" date="2019-02" db="EMBL/GenBank/DDBJ databases">
        <authorList>
            <person name="Manzano-Marin A."/>
            <person name="Manzano-Marin A."/>
        </authorList>
    </citation>
    <scope>NUCLEOTIDE SEQUENCE [LARGE SCALE GENOMIC DNA]</scope>
    <source>
        <strain evidence="9 10">ErCilaricifoliae</strain>
    </source>
</reference>
<comment type="catalytic activity">
    <reaction evidence="6">
        <text>guanosine(1207) in 16S rRNA + S-adenosyl-L-methionine = N(2)-methylguanosine(1207) in 16S rRNA + S-adenosyl-L-homocysteine + H(+)</text>
        <dbReference type="Rhea" id="RHEA:42736"/>
        <dbReference type="Rhea" id="RHEA-COMP:10213"/>
        <dbReference type="Rhea" id="RHEA-COMP:10214"/>
        <dbReference type="ChEBI" id="CHEBI:15378"/>
        <dbReference type="ChEBI" id="CHEBI:57856"/>
        <dbReference type="ChEBI" id="CHEBI:59789"/>
        <dbReference type="ChEBI" id="CHEBI:74269"/>
        <dbReference type="ChEBI" id="CHEBI:74481"/>
        <dbReference type="EC" id="2.1.1.172"/>
    </reaction>
</comment>
<evidence type="ECO:0000259" key="8">
    <source>
        <dbReference type="Pfam" id="PF08468"/>
    </source>
</evidence>
<dbReference type="SUPFAM" id="SSF53335">
    <property type="entry name" value="S-adenosyl-L-methionine-dependent methyltransferases"/>
    <property type="match status" value="1"/>
</dbReference>
<name>A0A451DCS1_9GAMM</name>
<dbReference type="OrthoDB" id="9816072at2"/>
<dbReference type="InterPro" id="IPR007848">
    <property type="entry name" value="Small_mtfrase_dom"/>
</dbReference>
<sequence length="339" mass="38669">MSILTPESNMLLRNRDQFTHRNVLFSGDLQDTLSAYIETQTRCIYTQQYLHWKILKEILGKNTYFGVIMTSNMLNKCDTLIYYWPKNKQKAQFQLQNLLSLLPCGSEIFIVGEHRSGVRSATNCIKNWVELRKIDSARHCGLYHGYLEKQPYFNLNTFWHEYLVGSLTIQSLPGVFGYNGLDRGTQLLLSTLIDNNIRGRILDVGCGTGILAAMLASYSQATHLTLTDVNAAALSSSQATFSCNTLRGTILPSNVYSNITGRFDVIISNPPFHDRFKRNLDITRVLIQKAPDYLYIGGELRIVANSFLPYKKIFNETFDYHEVLISNGDFKVYRAIKTK</sequence>
<evidence type="ECO:0000256" key="3">
    <source>
        <dbReference type="ARBA" id="ARBA00022603"/>
    </source>
</evidence>
<dbReference type="Proteomes" id="UP000294418">
    <property type="component" value="Chromosome"/>
</dbReference>
<dbReference type="InterPro" id="IPR023543">
    <property type="entry name" value="rRNA_ssu_MeTfrase_C"/>
</dbReference>
<keyword evidence="4 6" id="KW-0808">Transferase</keyword>
<dbReference type="PROSITE" id="PS00092">
    <property type="entry name" value="N6_MTASE"/>
    <property type="match status" value="1"/>
</dbReference>
<dbReference type="Gene3D" id="3.40.50.150">
    <property type="entry name" value="Vaccinia Virus protein VP39"/>
    <property type="match status" value="2"/>
</dbReference>
<evidence type="ECO:0000313" key="9">
    <source>
        <dbReference type="EMBL" id="VFP84209.1"/>
    </source>
</evidence>
<dbReference type="GO" id="GO:0003676">
    <property type="term" value="F:nucleic acid binding"/>
    <property type="evidence" value="ECO:0007669"/>
    <property type="project" value="InterPro"/>
</dbReference>
<dbReference type="CDD" id="cd02440">
    <property type="entry name" value="AdoMet_MTases"/>
    <property type="match status" value="1"/>
</dbReference>